<feature type="region of interest" description="Disordered" evidence="8">
    <location>
        <begin position="290"/>
        <end position="312"/>
    </location>
</feature>
<dbReference type="PANTHER" id="PTHR13220">
    <property type="entry name" value="TIMELESS INTERACTING-RELATED"/>
    <property type="match status" value="1"/>
</dbReference>
<evidence type="ECO:0000256" key="6">
    <source>
        <dbReference type="ARBA" id="ARBA00023306"/>
    </source>
</evidence>
<sequence>MVTTTTNPFLGSHLDGGSSPEPGSRSRDVAVQPPGDELDDLFDYDPHIDDIFRDVDTNMDAPAALGKGSKSTVRSDVRNAAGLGIDEEVQITRRRRVNVKLDEDRCECTQLHFIYSSPQTANLISNFLVSLLSQAGIPKLRRIAKERLRFRGKGHEYSDAARILSLYQLWLDDLYPKAKFADALAMVEKLGHSKKIQIMRKAWIEGNTSRTIKNNLGSANSVDESESGSGIATGNAAQENISGVVPGNSSGQRTPPGMGDLGDLYSSPKAKGAVESMSKLNASNSGGLFFSDDEVPGDSAAKKSPDVVSGERVMPEEDELDALLNESAAVIGSETRIEEIDDEIEAMMEMNNVY</sequence>
<keyword evidence="11" id="KW-1185">Reference proteome</keyword>
<name>A0A9P8LJ08_9PEZI</name>
<evidence type="ECO:0000256" key="7">
    <source>
        <dbReference type="RuleBase" id="RU366049"/>
    </source>
</evidence>
<organism evidence="10 11">
    <name type="scientific">Trichoglossum hirsutum</name>
    <dbReference type="NCBI Taxonomy" id="265104"/>
    <lineage>
        <taxon>Eukaryota</taxon>
        <taxon>Fungi</taxon>
        <taxon>Dikarya</taxon>
        <taxon>Ascomycota</taxon>
        <taxon>Pezizomycotina</taxon>
        <taxon>Geoglossomycetes</taxon>
        <taxon>Geoglossales</taxon>
        <taxon>Geoglossaceae</taxon>
        <taxon>Trichoglossum</taxon>
    </lineage>
</organism>
<comment type="similarity">
    <text evidence="2 7">Belongs to the CSM3 family.</text>
</comment>
<dbReference type="GO" id="GO:0031297">
    <property type="term" value="P:replication fork processing"/>
    <property type="evidence" value="ECO:0007669"/>
    <property type="project" value="UniProtKB-UniRule"/>
</dbReference>
<keyword evidence="5 7" id="KW-0539">Nucleus</keyword>
<feature type="compositionally biased region" description="Polar residues" evidence="8">
    <location>
        <begin position="215"/>
        <end position="253"/>
    </location>
</feature>
<dbReference type="PANTHER" id="PTHR13220:SF11">
    <property type="entry name" value="TIMELESS-INTERACTING PROTEIN"/>
    <property type="match status" value="1"/>
</dbReference>
<feature type="domain" description="Chromosome segregation in meiosis protein 3" evidence="9">
    <location>
        <begin position="131"/>
        <end position="206"/>
    </location>
</feature>
<evidence type="ECO:0000256" key="4">
    <source>
        <dbReference type="ARBA" id="ARBA00022880"/>
    </source>
</evidence>
<reference evidence="10" key="1">
    <citation type="submission" date="2021-03" db="EMBL/GenBank/DDBJ databases">
        <title>Comparative genomics and phylogenomic investigation of the class Geoglossomycetes provide insights into ecological specialization and systematics.</title>
        <authorList>
            <person name="Melie T."/>
            <person name="Pirro S."/>
            <person name="Miller A.N."/>
            <person name="Quandt A."/>
        </authorList>
    </citation>
    <scope>NUCLEOTIDE SEQUENCE</scope>
    <source>
        <strain evidence="10">CAQ_001_2017</strain>
    </source>
</reference>
<comment type="caution">
    <text evidence="10">The sequence shown here is derived from an EMBL/GenBank/DDBJ whole genome shotgun (WGS) entry which is preliminary data.</text>
</comment>
<dbReference type="AlphaFoldDB" id="A0A9P8LJ08"/>
<evidence type="ECO:0000313" key="10">
    <source>
        <dbReference type="EMBL" id="KAH0566291.1"/>
    </source>
</evidence>
<evidence type="ECO:0000256" key="1">
    <source>
        <dbReference type="ARBA" id="ARBA00004123"/>
    </source>
</evidence>
<evidence type="ECO:0000256" key="8">
    <source>
        <dbReference type="SAM" id="MobiDB-lite"/>
    </source>
</evidence>
<evidence type="ECO:0000259" key="9">
    <source>
        <dbReference type="Pfam" id="PF07962"/>
    </source>
</evidence>
<feature type="region of interest" description="Disordered" evidence="8">
    <location>
        <begin position="215"/>
        <end position="262"/>
    </location>
</feature>
<dbReference type="GO" id="GO:0006974">
    <property type="term" value="P:DNA damage response"/>
    <property type="evidence" value="ECO:0007669"/>
    <property type="project" value="UniProtKB-KW"/>
</dbReference>
<dbReference type="EMBL" id="JAGHQM010000018">
    <property type="protein sequence ID" value="KAH0566291.1"/>
    <property type="molecule type" value="Genomic_DNA"/>
</dbReference>
<dbReference type="InterPro" id="IPR040038">
    <property type="entry name" value="TIPIN/Csm3/Swi3"/>
</dbReference>
<dbReference type="Proteomes" id="UP000750711">
    <property type="component" value="Unassembled WGS sequence"/>
</dbReference>
<proteinExistence type="inferred from homology"/>
<comment type="function">
    <text evidence="7">Plays an important role in the control of DNA replication and the maintenance of replication fork stability.</text>
</comment>
<dbReference type="Pfam" id="PF07962">
    <property type="entry name" value="Swi3"/>
    <property type="match status" value="1"/>
</dbReference>
<evidence type="ECO:0000256" key="5">
    <source>
        <dbReference type="ARBA" id="ARBA00023242"/>
    </source>
</evidence>
<keyword evidence="3 7" id="KW-0227">DNA damage</keyword>
<evidence type="ECO:0000256" key="2">
    <source>
        <dbReference type="ARBA" id="ARBA00006075"/>
    </source>
</evidence>
<keyword evidence="6 7" id="KW-0131">Cell cycle</keyword>
<dbReference type="GO" id="GO:0043111">
    <property type="term" value="P:replication fork arrest"/>
    <property type="evidence" value="ECO:0007669"/>
    <property type="project" value="TreeGrafter"/>
</dbReference>
<gene>
    <name evidence="10" type="ORF">GP486_000317</name>
</gene>
<protein>
    <recommendedName>
        <fullName evidence="7">Chromosome segregation in meiosis protein</fullName>
    </recommendedName>
</protein>
<evidence type="ECO:0000313" key="11">
    <source>
        <dbReference type="Proteomes" id="UP000750711"/>
    </source>
</evidence>
<dbReference type="GO" id="GO:0003677">
    <property type="term" value="F:DNA binding"/>
    <property type="evidence" value="ECO:0007669"/>
    <property type="project" value="TreeGrafter"/>
</dbReference>
<dbReference type="InterPro" id="IPR012923">
    <property type="entry name" value="Csm3"/>
</dbReference>
<accession>A0A9P8LJ08</accession>
<comment type="subcellular location">
    <subcellularLocation>
        <location evidence="1 7">Nucleus</location>
    </subcellularLocation>
</comment>
<evidence type="ECO:0000256" key="3">
    <source>
        <dbReference type="ARBA" id="ARBA00022763"/>
    </source>
</evidence>
<feature type="region of interest" description="Disordered" evidence="8">
    <location>
        <begin position="1"/>
        <end position="39"/>
    </location>
</feature>
<keyword evidence="4" id="KW-0236">DNA replication inhibitor</keyword>
<dbReference type="GO" id="GO:0000076">
    <property type="term" value="P:DNA replication checkpoint signaling"/>
    <property type="evidence" value="ECO:0007669"/>
    <property type="project" value="UniProtKB-UniRule"/>
</dbReference>
<dbReference type="GO" id="GO:0031298">
    <property type="term" value="C:replication fork protection complex"/>
    <property type="evidence" value="ECO:0007669"/>
    <property type="project" value="TreeGrafter"/>
</dbReference>